<reference evidence="1 2" key="1">
    <citation type="submission" date="2008-07" db="EMBL/GenBank/DDBJ databases">
        <authorList>
            <person name="El-Sayed N."/>
            <person name="Caler E."/>
            <person name="Inman J."/>
            <person name="Amedeo P."/>
            <person name="Hass B."/>
            <person name="Wortman J."/>
        </authorList>
    </citation>
    <scope>NUCLEOTIDE SEQUENCE [LARGE SCALE GENOMIC DNA]</scope>
    <source>
        <strain evidence="2">ATCC 50983 / TXsc</strain>
    </source>
</reference>
<dbReference type="EMBL" id="GG675521">
    <property type="protein sequence ID" value="EER13164.1"/>
    <property type="molecule type" value="Genomic_DNA"/>
</dbReference>
<dbReference type="RefSeq" id="XP_002781369.1">
    <property type="nucleotide sequence ID" value="XM_002781323.1"/>
</dbReference>
<dbReference type="GeneID" id="9056786"/>
<dbReference type="AlphaFoldDB" id="C5KQR8"/>
<dbReference type="InParanoid" id="C5KQR8"/>
<evidence type="ECO:0000313" key="2">
    <source>
        <dbReference type="Proteomes" id="UP000007800"/>
    </source>
</evidence>
<organism evidence="2">
    <name type="scientific">Perkinsus marinus (strain ATCC 50983 / TXsc)</name>
    <dbReference type="NCBI Taxonomy" id="423536"/>
    <lineage>
        <taxon>Eukaryota</taxon>
        <taxon>Sar</taxon>
        <taxon>Alveolata</taxon>
        <taxon>Perkinsozoa</taxon>
        <taxon>Perkinsea</taxon>
        <taxon>Perkinsida</taxon>
        <taxon>Perkinsidae</taxon>
        <taxon>Perkinsus</taxon>
    </lineage>
</organism>
<protein>
    <submittedName>
        <fullName evidence="1">Uncharacterized protein</fullName>
    </submittedName>
</protein>
<keyword evidence="2" id="KW-1185">Reference proteome</keyword>
<name>C5KQR8_PERM5</name>
<dbReference type="Proteomes" id="UP000007800">
    <property type="component" value="Unassembled WGS sequence"/>
</dbReference>
<evidence type="ECO:0000313" key="1">
    <source>
        <dbReference type="EMBL" id="EER13164.1"/>
    </source>
</evidence>
<accession>C5KQR8</accession>
<sequence>MATSSLESLLGASPIDVRRFLESQGATDIEEKEYSDSRLVRRKTGLRAIKTPVVND</sequence>
<proteinExistence type="predicted"/>
<gene>
    <name evidence="1" type="ORF">Pmar_PMAR020754</name>
</gene>